<dbReference type="RefSeq" id="XP_009835402.1">
    <property type="nucleotide sequence ID" value="XM_009837100.1"/>
</dbReference>
<sequence>MVPCNALRVLLPPSSVTQLDRNYILVIAAFGSTPPAVSHRGRTWQPLCGCFQRTNPVGGQTRLGAAGQERFDRRDGLFRLEVGDGHTMICEYCALKASHLACAYSHATVDPSAATLPKTLWMSWLRTPPAMAHSNARV</sequence>
<gene>
    <name evidence="1" type="ORF">H257_10527</name>
</gene>
<dbReference type="AlphaFoldDB" id="W4G7G0"/>
<organism evidence="1">
    <name type="scientific">Aphanomyces astaci</name>
    <name type="common">Crayfish plague agent</name>
    <dbReference type="NCBI Taxonomy" id="112090"/>
    <lineage>
        <taxon>Eukaryota</taxon>
        <taxon>Sar</taxon>
        <taxon>Stramenopiles</taxon>
        <taxon>Oomycota</taxon>
        <taxon>Saprolegniomycetes</taxon>
        <taxon>Saprolegniales</taxon>
        <taxon>Verrucalvaceae</taxon>
        <taxon>Aphanomyces</taxon>
    </lineage>
</organism>
<name>W4G7G0_APHAT</name>
<proteinExistence type="predicted"/>
<reference evidence="1" key="1">
    <citation type="submission" date="2013-12" db="EMBL/GenBank/DDBJ databases">
        <title>The Genome Sequence of Aphanomyces astaci APO3.</title>
        <authorList>
            <consortium name="The Broad Institute Genomics Platform"/>
            <person name="Russ C."/>
            <person name="Tyler B."/>
            <person name="van West P."/>
            <person name="Dieguez-Uribeondo J."/>
            <person name="Young S.K."/>
            <person name="Zeng Q."/>
            <person name="Gargeya S."/>
            <person name="Fitzgerald M."/>
            <person name="Abouelleil A."/>
            <person name="Alvarado L."/>
            <person name="Chapman S.B."/>
            <person name="Gainer-Dewar J."/>
            <person name="Goldberg J."/>
            <person name="Griggs A."/>
            <person name="Gujja S."/>
            <person name="Hansen M."/>
            <person name="Howarth C."/>
            <person name="Imamovic A."/>
            <person name="Ireland A."/>
            <person name="Larimer J."/>
            <person name="McCowan C."/>
            <person name="Murphy C."/>
            <person name="Pearson M."/>
            <person name="Poon T.W."/>
            <person name="Priest M."/>
            <person name="Roberts A."/>
            <person name="Saif S."/>
            <person name="Shea T."/>
            <person name="Sykes S."/>
            <person name="Wortman J."/>
            <person name="Nusbaum C."/>
            <person name="Birren B."/>
        </authorList>
    </citation>
    <scope>NUCLEOTIDE SEQUENCE [LARGE SCALE GENOMIC DNA]</scope>
    <source>
        <strain evidence="1">APO3</strain>
    </source>
</reference>
<protein>
    <submittedName>
        <fullName evidence="1">Uncharacterized protein</fullName>
    </submittedName>
</protein>
<dbReference type="VEuPathDB" id="FungiDB:H257_10527"/>
<accession>W4G7G0</accession>
<evidence type="ECO:0000313" key="1">
    <source>
        <dbReference type="EMBL" id="ETV74898.1"/>
    </source>
</evidence>
<dbReference type="GeneID" id="20812523"/>
<dbReference type="EMBL" id="KI913142">
    <property type="protein sequence ID" value="ETV74898.1"/>
    <property type="molecule type" value="Genomic_DNA"/>
</dbReference>